<evidence type="ECO:0000256" key="6">
    <source>
        <dbReference type="ARBA" id="ARBA00037937"/>
    </source>
</evidence>
<reference evidence="9 10" key="1">
    <citation type="submission" date="2021-08" db="EMBL/GenBank/DDBJ databases">
        <authorList>
            <person name="Peeters C."/>
        </authorList>
    </citation>
    <scope>NUCLEOTIDE SEQUENCE [LARGE SCALE GENOMIC DNA]</scope>
    <source>
        <strain evidence="9 10">LMG 21510</strain>
    </source>
</reference>
<dbReference type="Proteomes" id="UP000721236">
    <property type="component" value="Unassembled WGS sequence"/>
</dbReference>
<dbReference type="NCBIfam" id="TIGR03500">
    <property type="entry name" value="FliO_TIGR"/>
    <property type="match status" value="1"/>
</dbReference>
<accession>A0ABN7Z646</accession>
<keyword evidence="3 7" id="KW-1133">Transmembrane helix</keyword>
<comment type="caution">
    <text evidence="9">The sequence shown here is derived from an EMBL/GenBank/DDBJ whole genome shotgun (WGS) entry which is preliminary data.</text>
</comment>
<gene>
    <name evidence="9" type="ORF">LMG21510_03893</name>
</gene>
<evidence type="ECO:0000256" key="3">
    <source>
        <dbReference type="ARBA" id="ARBA00022989"/>
    </source>
</evidence>
<sequence>MTCRNLRPGLLAPTLALLPGLALAEEGKVVVSGAAGLAQAGLGLFAVIALILALAWAARRTGLVRPGNAGAMKVVGTTSLGPRQRLVLVEVGGTWLVLGVGAGEIRTLHTLPAQDGGEADAMGSMGMPPNRGSTPPMTGTFAQRLLRAMQHNLKS</sequence>
<dbReference type="EMBL" id="CAJZAH010000004">
    <property type="protein sequence ID" value="CAG9179770.1"/>
    <property type="molecule type" value="Genomic_DNA"/>
</dbReference>
<comment type="subcellular location">
    <subcellularLocation>
        <location evidence="7">Cell membrane</location>
    </subcellularLocation>
    <subcellularLocation>
        <location evidence="7">Bacterial flagellum basal body</location>
    </subcellularLocation>
</comment>
<keyword evidence="1 7" id="KW-1003">Cell membrane</keyword>
<evidence type="ECO:0000256" key="4">
    <source>
        <dbReference type="ARBA" id="ARBA00023136"/>
    </source>
</evidence>
<dbReference type="PANTHER" id="PTHR38766">
    <property type="entry name" value="FLAGELLAR PROTEIN FLIO"/>
    <property type="match status" value="1"/>
</dbReference>
<name>A0ABN7Z646_9BURK</name>
<feature type="transmembrane region" description="Helical" evidence="7">
    <location>
        <begin position="34"/>
        <end position="58"/>
    </location>
</feature>
<dbReference type="Pfam" id="PF04347">
    <property type="entry name" value="FliO"/>
    <property type="match status" value="1"/>
</dbReference>
<organism evidence="9 10">
    <name type="scientific">Cupriavidus respiraculi</name>
    <dbReference type="NCBI Taxonomy" id="195930"/>
    <lineage>
        <taxon>Bacteria</taxon>
        <taxon>Pseudomonadati</taxon>
        <taxon>Pseudomonadota</taxon>
        <taxon>Betaproteobacteria</taxon>
        <taxon>Burkholderiales</taxon>
        <taxon>Burkholderiaceae</taxon>
        <taxon>Cupriavidus</taxon>
    </lineage>
</organism>
<evidence type="ECO:0000256" key="1">
    <source>
        <dbReference type="ARBA" id="ARBA00022475"/>
    </source>
</evidence>
<dbReference type="InterPro" id="IPR052205">
    <property type="entry name" value="FliO/MopB"/>
</dbReference>
<keyword evidence="5 7" id="KW-0975">Bacterial flagellum</keyword>
<dbReference type="RefSeq" id="WP_222207151.1">
    <property type="nucleotide sequence ID" value="NZ_CAJZAH010000004.1"/>
</dbReference>
<dbReference type="PANTHER" id="PTHR38766:SF1">
    <property type="entry name" value="FLAGELLAR PROTEIN FLIO"/>
    <property type="match status" value="1"/>
</dbReference>
<dbReference type="InterPro" id="IPR022781">
    <property type="entry name" value="Flagellar_biosynth_FliO"/>
</dbReference>
<proteinExistence type="inferred from homology"/>
<evidence type="ECO:0000256" key="8">
    <source>
        <dbReference type="SAM" id="SignalP"/>
    </source>
</evidence>
<evidence type="ECO:0000256" key="7">
    <source>
        <dbReference type="RuleBase" id="RU362064"/>
    </source>
</evidence>
<protein>
    <recommendedName>
        <fullName evidence="7">Flagellar protein</fullName>
    </recommendedName>
</protein>
<evidence type="ECO:0000313" key="9">
    <source>
        <dbReference type="EMBL" id="CAG9179770.1"/>
    </source>
</evidence>
<evidence type="ECO:0000313" key="10">
    <source>
        <dbReference type="Proteomes" id="UP000721236"/>
    </source>
</evidence>
<keyword evidence="10" id="KW-1185">Reference proteome</keyword>
<evidence type="ECO:0000256" key="5">
    <source>
        <dbReference type="ARBA" id="ARBA00023143"/>
    </source>
</evidence>
<keyword evidence="8" id="KW-0732">Signal</keyword>
<feature type="signal peptide" evidence="8">
    <location>
        <begin position="1"/>
        <end position="24"/>
    </location>
</feature>
<keyword evidence="4 7" id="KW-0472">Membrane</keyword>
<evidence type="ECO:0000256" key="2">
    <source>
        <dbReference type="ARBA" id="ARBA00022692"/>
    </source>
</evidence>
<comment type="similarity">
    <text evidence="6 7">Belongs to the FliO/MopB family.</text>
</comment>
<keyword evidence="2 7" id="KW-0812">Transmembrane</keyword>
<feature type="chain" id="PRO_5047201776" description="Flagellar protein" evidence="8">
    <location>
        <begin position="25"/>
        <end position="155"/>
    </location>
</feature>